<evidence type="ECO:0000256" key="2">
    <source>
        <dbReference type="ARBA" id="ARBA00022741"/>
    </source>
</evidence>
<feature type="region of interest" description="Disordered" evidence="5">
    <location>
        <begin position="1"/>
        <end position="101"/>
    </location>
</feature>
<feature type="region of interest" description="Disordered" evidence="5">
    <location>
        <begin position="325"/>
        <end position="369"/>
    </location>
</feature>
<dbReference type="Ensembl" id="ENSCPVT00000026854.1">
    <property type="protein sequence ID" value="ENSCPVP00000024492.1"/>
    <property type="gene ID" value="ENSCPVG00000006668.2"/>
</dbReference>
<dbReference type="PANTHER" id="PTHR43289:SF14">
    <property type="entry name" value="LYMPHOKINE-ACTIVATED KILLER T-CELL-ORIGINATED PROTEIN KINASE"/>
    <property type="match status" value="1"/>
</dbReference>
<evidence type="ECO:0000313" key="6">
    <source>
        <dbReference type="Ensembl" id="ENSCPVP00000024492.1"/>
    </source>
</evidence>
<dbReference type="InterPro" id="IPR000719">
    <property type="entry name" value="Prot_kinase_dom"/>
</dbReference>
<keyword evidence="2" id="KW-0547">Nucleotide-binding</keyword>
<proteinExistence type="predicted"/>
<name>A0A8U8B646_GEOPR</name>
<dbReference type="PANTHER" id="PTHR43289">
    <property type="entry name" value="MITOGEN-ACTIVATED PROTEIN KINASE KINASE KINASE 20-RELATED"/>
    <property type="match status" value="1"/>
</dbReference>
<keyword evidence="1" id="KW-0808">Transferase</keyword>
<reference evidence="6" key="1">
    <citation type="submission" date="2020-02" db="EMBL/GenBank/DDBJ databases">
        <authorList>
            <person name="Enbody D E."/>
            <person name="Pettersson E M."/>
        </authorList>
    </citation>
    <scope>NUCLEOTIDE SEQUENCE [LARGE SCALE GENOMIC DNA]</scope>
</reference>
<accession>A0A8U8B646</accession>
<dbReference type="SUPFAM" id="SSF56112">
    <property type="entry name" value="Protein kinase-like (PK-like)"/>
    <property type="match status" value="1"/>
</dbReference>
<dbReference type="Gene3D" id="1.10.510.10">
    <property type="entry name" value="Transferase(Phosphotransferase) domain 1"/>
    <property type="match status" value="1"/>
</dbReference>
<dbReference type="InterPro" id="IPR008271">
    <property type="entry name" value="Ser/Thr_kinase_AS"/>
</dbReference>
<keyword evidence="7" id="KW-1185">Reference proteome</keyword>
<keyword evidence="4" id="KW-0067">ATP-binding</keyword>
<dbReference type="PROSITE" id="PS50011">
    <property type="entry name" value="PROTEIN_KINASE_DOM"/>
    <property type="match status" value="1"/>
</dbReference>
<sequence length="546" mass="59327">MPKSGISPIPKISLDSQIRDFPIPKVRPQQFPNPGFPKFRPQQFPNPGFPQFPTRPPRQCHWGPSTSPHSPQDRDRIGIGSMDTFQSPTPSGRRDKAEPGPVSVTIPASPFMQKLGFGTGVSVYLMKRSPRGLPRSPWAVKKINSGCSQSQRSLFQRRLREEARTLRNLRHPNIVGYRALTKAPDGSLCLAMEFGAEKSLNDLIEEPREQGLGMFPAATILHVALSMARGLQYLHTEQRLLHGDIKSPNVVVRGAFEAVKICDVGVSLPLDENLTVSDPSLCYVGTEPWSPPEALEPGGAISDRADVFAFGLTLWEMLALSVPHLPPPRDDGSDGTGTTGTPGITETGRDPGDARVEKGLRDLGNRRGDGMGWDGMGWDGMGQWDGMGWDGMGWDSRWEKGSLGWWDLGKEFPAGLGFPENPWECPRGSPWEDREAPGWDQGGIPGIHSSQLLPAAIPEGWDLGILGRNSFCDGVEGWNSWRIPGSVRITLGTSGSAGLGSGPGLFPADGRSFPAFQRVGILGSWRFGILGFWDFGILGSNSRLGG</sequence>
<dbReference type="GO" id="GO:0005524">
    <property type="term" value="F:ATP binding"/>
    <property type="evidence" value="ECO:0007669"/>
    <property type="project" value="UniProtKB-KW"/>
</dbReference>
<dbReference type="SMART" id="SM00220">
    <property type="entry name" value="S_TKc"/>
    <property type="match status" value="1"/>
</dbReference>
<dbReference type="Pfam" id="PF00069">
    <property type="entry name" value="Pkinase"/>
    <property type="match status" value="1"/>
</dbReference>
<dbReference type="AlphaFoldDB" id="A0A8U8B646"/>
<reference evidence="6" key="2">
    <citation type="submission" date="2025-08" db="UniProtKB">
        <authorList>
            <consortium name="Ensembl"/>
        </authorList>
    </citation>
    <scope>IDENTIFICATION</scope>
</reference>
<reference evidence="6" key="3">
    <citation type="submission" date="2025-09" db="UniProtKB">
        <authorList>
            <consortium name="Ensembl"/>
        </authorList>
    </citation>
    <scope>IDENTIFICATION</scope>
</reference>
<evidence type="ECO:0000256" key="3">
    <source>
        <dbReference type="ARBA" id="ARBA00022777"/>
    </source>
</evidence>
<dbReference type="InterPro" id="IPR011009">
    <property type="entry name" value="Kinase-like_dom_sf"/>
</dbReference>
<dbReference type="Proteomes" id="UP000694382">
    <property type="component" value="Chromosome 3"/>
</dbReference>
<keyword evidence="3" id="KW-0418">Kinase</keyword>
<organism evidence="6 7">
    <name type="scientific">Geospiza parvula</name>
    <name type="common">Small tree-finch</name>
    <name type="synonym">Camarhynchus parvulus</name>
    <dbReference type="NCBI Taxonomy" id="87175"/>
    <lineage>
        <taxon>Eukaryota</taxon>
        <taxon>Metazoa</taxon>
        <taxon>Chordata</taxon>
        <taxon>Craniata</taxon>
        <taxon>Vertebrata</taxon>
        <taxon>Euteleostomi</taxon>
        <taxon>Archelosauria</taxon>
        <taxon>Archosauria</taxon>
        <taxon>Dinosauria</taxon>
        <taxon>Saurischia</taxon>
        <taxon>Theropoda</taxon>
        <taxon>Coelurosauria</taxon>
        <taxon>Aves</taxon>
        <taxon>Neognathae</taxon>
        <taxon>Neoaves</taxon>
        <taxon>Telluraves</taxon>
        <taxon>Australaves</taxon>
        <taxon>Passeriformes</taxon>
        <taxon>Thraupidae</taxon>
        <taxon>Camarhynchus</taxon>
    </lineage>
</organism>
<evidence type="ECO:0000256" key="5">
    <source>
        <dbReference type="SAM" id="MobiDB-lite"/>
    </source>
</evidence>
<dbReference type="GO" id="GO:0004674">
    <property type="term" value="F:protein serine/threonine kinase activity"/>
    <property type="evidence" value="ECO:0007669"/>
    <property type="project" value="TreeGrafter"/>
</dbReference>
<evidence type="ECO:0000256" key="4">
    <source>
        <dbReference type="ARBA" id="ARBA00022840"/>
    </source>
</evidence>
<protein>
    <submittedName>
        <fullName evidence="6">Uncharacterized protein</fullName>
    </submittedName>
</protein>
<evidence type="ECO:0000313" key="7">
    <source>
        <dbReference type="Proteomes" id="UP000694382"/>
    </source>
</evidence>
<evidence type="ECO:0000256" key="1">
    <source>
        <dbReference type="ARBA" id="ARBA00022679"/>
    </source>
</evidence>
<feature type="compositionally biased region" description="Pro residues" evidence="5">
    <location>
        <begin position="47"/>
        <end position="56"/>
    </location>
</feature>
<dbReference type="PROSITE" id="PS00108">
    <property type="entry name" value="PROTEIN_KINASE_ST"/>
    <property type="match status" value="1"/>
</dbReference>
<feature type="compositionally biased region" description="Basic and acidic residues" evidence="5">
    <location>
        <begin position="347"/>
        <end position="369"/>
    </location>
</feature>